<protein>
    <submittedName>
        <fullName evidence="2">Uncharacterized protein</fullName>
    </submittedName>
</protein>
<accession>A0ABY6UDK3</accession>
<evidence type="ECO:0000313" key="2">
    <source>
        <dbReference type="EMBL" id="VUC28277.1"/>
    </source>
</evidence>
<keyword evidence="3" id="KW-1185">Reference proteome</keyword>
<organism evidence="2 3">
    <name type="scientific">Bionectria ochroleuca</name>
    <name type="common">Gliocladium roseum</name>
    <dbReference type="NCBI Taxonomy" id="29856"/>
    <lineage>
        <taxon>Eukaryota</taxon>
        <taxon>Fungi</taxon>
        <taxon>Dikarya</taxon>
        <taxon>Ascomycota</taxon>
        <taxon>Pezizomycotina</taxon>
        <taxon>Sordariomycetes</taxon>
        <taxon>Hypocreomycetidae</taxon>
        <taxon>Hypocreales</taxon>
        <taxon>Bionectriaceae</taxon>
        <taxon>Clonostachys</taxon>
    </lineage>
</organism>
<dbReference type="Pfam" id="PF14441">
    <property type="entry name" value="OTT_1508_deam"/>
    <property type="match status" value="1"/>
</dbReference>
<feature type="compositionally biased region" description="Low complexity" evidence="1">
    <location>
        <begin position="464"/>
        <end position="476"/>
    </location>
</feature>
<evidence type="ECO:0000256" key="1">
    <source>
        <dbReference type="SAM" id="MobiDB-lite"/>
    </source>
</evidence>
<reference evidence="2 3" key="1">
    <citation type="submission" date="2019-06" db="EMBL/GenBank/DDBJ databases">
        <authorList>
            <person name="Broberg M."/>
        </authorList>
    </citation>
    <scope>NUCLEOTIDE SEQUENCE [LARGE SCALE GENOMIC DNA]</scope>
</reference>
<dbReference type="EMBL" id="CABFNS010000782">
    <property type="protein sequence ID" value="VUC28277.1"/>
    <property type="molecule type" value="Genomic_DNA"/>
</dbReference>
<feature type="region of interest" description="Disordered" evidence="1">
    <location>
        <begin position="511"/>
        <end position="590"/>
    </location>
</feature>
<comment type="caution">
    <text evidence="2">The sequence shown here is derived from an EMBL/GenBank/DDBJ whole genome shotgun (WGS) entry which is preliminary data.</text>
</comment>
<dbReference type="Proteomes" id="UP000766486">
    <property type="component" value="Unassembled WGS sequence"/>
</dbReference>
<sequence length="708" mass="78709">MQATADAVNIAENISILHFLHEVVEKPSNNEITPPKGHRPTEYSLPFEKERDLTMILAYISCIKSNPNRVPALCIRENKAANELDILLAVNAISADQNGVLLETQAKFQKLFKLLRSVPTSDNAEADIFAEIVSMCTTRILERLRLVRKNGKYGMRPRPLMKDHLLDARQILSQRSPAFADGARDLVHKIDLWTKHEATPELARVVESAHNLSQLSDLEELLIGPTSKEEMIRQPGKCLLDFIRKVARYRIAARVLYRAAKKFDIARKMNFVPVNLPRAAFRKVPEEEQARRQDINEALSRTTLSNSERSKIEPCFKHLKMNQANQRFRRQKIKTLKEAKIHAEVQIVFFCEEKNFQPPPRVISSSKDACFLCNELIKLQRKYHIPRRHGKLYPGWRLPWPTASNSLQSQFAKHLEKLVAGSIKQMIASKSRVKYPDPNESTALTVTASETTIISTGRDIHSVSSNSNNKAKAKSSQQTPPQSPGDAGPAAAPLVTPCSLSIANVAKVQGEAMPKPQDSVNQGGGGVKGNSVSLGKPEEVADQGGEKGESALAGRPQEVADQGGEGGRSAVPPGKPPKVPPRPPPKERPRVFSEQWAKLSNPAPNRLIQGTSQVVNVKANTSSKFYKGSSVRLEIEYCTTGPAEKRVAHDLSCNLEWLTTIDAEAIRADRNALVINTEDLKAEIQIPSSALEKWYIATKETMIRVQIR</sequence>
<feature type="compositionally biased region" description="Pro residues" evidence="1">
    <location>
        <begin position="573"/>
        <end position="583"/>
    </location>
</feature>
<name>A0ABY6UDK3_BIOOC</name>
<feature type="compositionally biased region" description="Basic and acidic residues" evidence="1">
    <location>
        <begin position="536"/>
        <end position="549"/>
    </location>
</feature>
<gene>
    <name evidence="2" type="ORF">CLO192961_LOCUS228835</name>
</gene>
<feature type="region of interest" description="Disordered" evidence="1">
    <location>
        <begin position="457"/>
        <end position="493"/>
    </location>
</feature>
<evidence type="ECO:0000313" key="3">
    <source>
        <dbReference type="Proteomes" id="UP000766486"/>
    </source>
</evidence>
<proteinExistence type="predicted"/>
<dbReference type="InterPro" id="IPR027796">
    <property type="entry name" value="OTT_1508_deam-like"/>
</dbReference>